<evidence type="ECO:0000313" key="3">
    <source>
        <dbReference type="Proteomes" id="UP000799440"/>
    </source>
</evidence>
<sequence>MSNRTAAENTDSFGNAVKQGPSQTTDDLGRIAFLDGNDGNTAVMLGRVKGGEFEESSESKAASEGKSGVGQKGDDVKGKYR</sequence>
<reference evidence="2" key="1">
    <citation type="journal article" date="2020" name="Stud. Mycol.">
        <title>101 Dothideomycetes genomes: a test case for predicting lifestyles and emergence of pathogens.</title>
        <authorList>
            <person name="Haridas S."/>
            <person name="Albert R."/>
            <person name="Binder M."/>
            <person name="Bloem J."/>
            <person name="Labutti K."/>
            <person name="Salamov A."/>
            <person name="Andreopoulos B."/>
            <person name="Baker S."/>
            <person name="Barry K."/>
            <person name="Bills G."/>
            <person name="Bluhm B."/>
            <person name="Cannon C."/>
            <person name="Castanera R."/>
            <person name="Culley D."/>
            <person name="Daum C."/>
            <person name="Ezra D."/>
            <person name="Gonzalez J."/>
            <person name="Henrissat B."/>
            <person name="Kuo A."/>
            <person name="Liang C."/>
            <person name="Lipzen A."/>
            <person name="Lutzoni F."/>
            <person name="Magnuson J."/>
            <person name="Mondo S."/>
            <person name="Nolan M."/>
            <person name="Ohm R."/>
            <person name="Pangilinan J."/>
            <person name="Park H.-J."/>
            <person name="Ramirez L."/>
            <person name="Alfaro M."/>
            <person name="Sun H."/>
            <person name="Tritt A."/>
            <person name="Yoshinaga Y."/>
            <person name="Zwiers L.-H."/>
            <person name="Turgeon B."/>
            <person name="Goodwin S."/>
            <person name="Spatafora J."/>
            <person name="Crous P."/>
            <person name="Grigoriev I."/>
        </authorList>
    </citation>
    <scope>NUCLEOTIDE SEQUENCE</scope>
    <source>
        <strain evidence="2">CBS 119925</strain>
    </source>
</reference>
<evidence type="ECO:0000256" key="1">
    <source>
        <dbReference type="SAM" id="MobiDB-lite"/>
    </source>
</evidence>
<gene>
    <name evidence="2" type="ORF">M011DRAFT_477135</name>
</gene>
<protein>
    <submittedName>
        <fullName evidence="2">Uncharacterized protein</fullName>
    </submittedName>
</protein>
<dbReference type="AlphaFoldDB" id="A0A6A6VED4"/>
<proteinExistence type="predicted"/>
<feature type="region of interest" description="Disordered" evidence="1">
    <location>
        <begin position="1"/>
        <end position="81"/>
    </location>
</feature>
<feature type="compositionally biased region" description="Basic and acidic residues" evidence="1">
    <location>
        <begin position="72"/>
        <end position="81"/>
    </location>
</feature>
<keyword evidence="3" id="KW-1185">Reference proteome</keyword>
<organism evidence="2 3">
    <name type="scientific">Sporormia fimetaria CBS 119925</name>
    <dbReference type="NCBI Taxonomy" id="1340428"/>
    <lineage>
        <taxon>Eukaryota</taxon>
        <taxon>Fungi</taxon>
        <taxon>Dikarya</taxon>
        <taxon>Ascomycota</taxon>
        <taxon>Pezizomycotina</taxon>
        <taxon>Dothideomycetes</taxon>
        <taxon>Pleosporomycetidae</taxon>
        <taxon>Pleosporales</taxon>
        <taxon>Sporormiaceae</taxon>
        <taxon>Sporormia</taxon>
    </lineage>
</organism>
<name>A0A6A6VED4_9PLEO</name>
<dbReference type="Proteomes" id="UP000799440">
    <property type="component" value="Unassembled WGS sequence"/>
</dbReference>
<feature type="compositionally biased region" description="Basic and acidic residues" evidence="1">
    <location>
        <begin position="49"/>
        <end position="63"/>
    </location>
</feature>
<feature type="compositionally biased region" description="Polar residues" evidence="1">
    <location>
        <begin position="1"/>
        <end position="13"/>
    </location>
</feature>
<accession>A0A6A6VED4</accession>
<dbReference type="EMBL" id="MU006572">
    <property type="protein sequence ID" value="KAF2747497.1"/>
    <property type="molecule type" value="Genomic_DNA"/>
</dbReference>
<evidence type="ECO:0000313" key="2">
    <source>
        <dbReference type="EMBL" id="KAF2747497.1"/>
    </source>
</evidence>